<feature type="region of interest" description="Disordered" evidence="1">
    <location>
        <begin position="105"/>
        <end position="124"/>
    </location>
</feature>
<protein>
    <submittedName>
        <fullName evidence="2">Uncharacterized protein</fullName>
    </submittedName>
</protein>
<accession>A0A6V7H9S8</accession>
<dbReference type="EMBL" id="CAJDYZ010009412">
    <property type="protein sequence ID" value="CAD1476489.1"/>
    <property type="molecule type" value="Genomic_DNA"/>
</dbReference>
<organism evidence="2 3">
    <name type="scientific">Heterotrigona itama</name>
    <dbReference type="NCBI Taxonomy" id="395501"/>
    <lineage>
        <taxon>Eukaryota</taxon>
        <taxon>Metazoa</taxon>
        <taxon>Ecdysozoa</taxon>
        <taxon>Arthropoda</taxon>
        <taxon>Hexapoda</taxon>
        <taxon>Insecta</taxon>
        <taxon>Pterygota</taxon>
        <taxon>Neoptera</taxon>
        <taxon>Endopterygota</taxon>
        <taxon>Hymenoptera</taxon>
        <taxon>Apocrita</taxon>
        <taxon>Aculeata</taxon>
        <taxon>Apoidea</taxon>
        <taxon>Anthophila</taxon>
        <taxon>Apidae</taxon>
        <taxon>Heterotrigona</taxon>
    </lineage>
</organism>
<evidence type="ECO:0000313" key="2">
    <source>
        <dbReference type="EMBL" id="CAD1476489.1"/>
    </source>
</evidence>
<name>A0A6V7H9S8_9HYME</name>
<dbReference type="Proteomes" id="UP000752696">
    <property type="component" value="Unassembled WGS sequence"/>
</dbReference>
<feature type="compositionally biased region" description="Basic residues" evidence="1">
    <location>
        <begin position="8"/>
        <end position="20"/>
    </location>
</feature>
<gene>
    <name evidence="2" type="ORF">MHI_LOCUS648260</name>
</gene>
<sequence length="124" mass="13950">ANDQEGKIKKKKKKKKKKKRNDSSTDTPGHRRPTDWRVNSPFPAIATKKEETSVAEEGCVSLIAVRKVYKPVAKALRKRIEIFSPGTASKEKALRNFIGSACRKAESFGKKSSRRGFRETSNET</sequence>
<evidence type="ECO:0000313" key="3">
    <source>
        <dbReference type="Proteomes" id="UP000752696"/>
    </source>
</evidence>
<evidence type="ECO:0000256" key="1">
    <source>
        <dbReference type="SAM" id="MobiDB-lite"/>
    </source>
</evidence>
<feature type="non-terminal residue" evidence="2">
    <location>
        <position position="124"/>
    </location>
</feature>
<feature type="non-terminal residue" evidence="2">
    <location>
        <position position="1"/>
    </location>
</feature>
<feature type="region of interest" description="Disordered" evidence="1">
    <location>
        <begin position="1"/>
        <end position="42"/>
    </location>
</feature>
<proteinExistence type="predicted"/>
<reference evidence="2" key="1">
    <citation type="submission" date="2020-07" db="EMBL/GenBank/DDBJ databases">
        <authorList>
            <person name="Nazaruddin N."/>
        </authorList>
    </citation>
    <scope>NUCLEOTIDE SEQUENCE</scope>
</reference>
<dbReference type="AlphaFoldDB" id="A0A6V7H9S8"/>
<comment type="caution">
    <text evidence="2">The sequence shown here is derived from an EMBL/GenBank/DDBJ whole genome shotgun (WGS) entry which is preliminary data.</text>
</comment>
<keyword evidence="3" id="KW-1185">Reference proteome</keyword>
<dbReference type="OrthoDB" id="10420302at2759"/>